<gene>
    <name evidence="12" type="ORF">JBS370_LOCUS20991</name>
    <name evidence="11" type="ORF">ZHD862_LOCUS29751</name>
</gene>
<feature type="region of interest" description="Disordered" evidence="9">
    <location>
        <begin position="411"/>
        <end position="442"/>
    </location>
</feature>
<dbReference type="PANTHER" id="PTHR46512">
    <property type="entry name" value="PEPTIDYLPROLYL ISOMERASE"/>
    <property type="match status" value="1"/>
</dbReference>
<dbReference type="Gene3D" id="3.10.50.40">
    <property type="match status" value="2"/>
</dbReference>
<dbReference type="InterPro" id="IPR011990">
    <property type="entry name" value="TPR-like_helical_dom_sf"/>
</dbReference>
<sequence length="442" mass="50105">MTAMETNQQTTFKGEDITSEKDGGILKEILKEGHGDERPLPNDKVYVHYVGTLLDGTKFDSSRDRNQKFDFELGKGSVIKAWDIGVATMRRGEICRLTCKPEYAYGENGSGDKIGPNATLIFEIELFDFVGEDLSEKKDQSIMRRTLTKGEGWAKPNEGATVEVMLKGTHKDQVFDERTVSFTVGEGFLQNIPEGVEHAITKMTKNEHAQLQLKSDATTGVEKFNIPKNTPVQYDVTLLNFEKAKESWSMNDVEKLEQSEILKKRAAELITDGHYQAAIKKYKKIGDYLQTATYENENDKKKAEEVKLSAQSNTALCYLKLNEHSECIQVCDKVLELDSKNEKCLFRRGQCQLSMSNFDEAMKDFQEVLKLNSSNSAAKQFIQKCREEMKAYHEKEKQLYASIFAKMAKQNEKNETQATNSDAKTNEENKNEQTTTTTTTTN</sequence>
<dbReference type="Pfam" id="PF00515">
    <property type="entry name" value="TPR_1"/>
    <property type="match status" value="1"/>
</dbReference>
<evidence type="ECO:0000256" key="6">
    <source>
        <dbReference type="ARBA" id="ARBA00023235"/>
    </source>
</evidence>
<proteinExistence type="predicted"/>
<evidence type="ECO:0000256" key="4">
    <source>
        <dbReference type="ARBA" id="ARBA00022803"/>
    </source>
</evidence>
<organism evidence="11 13">
    <name type="scientific">Rotaria sordida</name>
    <dbReference type="NCBI Taxonomy" id="392033"/>
    <lineage>
        <taxon>Eukaryota</taxon>
        <taxon>Metazoa</taxon>
        <taxon>Spiralia</taxon>
        <taxon>Gnathifera</taxon>
        <taxon>Rotifera</taxon>
        <taxon>Eurotatoria</taxon>
        <taxon>Bdelloidea</taxon>
        <taxon>Philodinida</taxon>
        <taxon>Philodinidae</taxon>
        <taxon>Rotaria</taxon>
    </lineage>
</organism>
<dbReference type="EMBL" id="CAJOBD010002722">
    <property type="protein sequence ID" value="CAF3903229.1"/>
    <property type="molecule type" value="Genomic_DNA"/>
</dbReference>
<evidence type="ECO:0000256" key="7">
    <source>
        <dbReference type="PROSITE-ProRule" id="PRU00277"/>
    </source>
</evidence>
<dbReference type="PANTHER" id="PTHR46512:SF9">
    <property type="entry name" value="PEPTIDYLPROLYL ISOMERASE"/>
    <property type="match status" value="1"/>
</dbReference>
<dbReference type="FunFam" id="3.10.50.40:FF:000006">
    <property type="entry name" value="Peptidyl-prolyl cis-trans isomerase"/>
    <property type="match status" value="1"/>
</dbReference>
<evidence type="ECO:0000313" key="13">
    <source>
        <dbReference type="Proteomes" id="UP000663864"/>
    </source>
</evidence>
<feature type="compositionally biased region" description="Low complexity" evidence="9">
    <location>
        <begin position="432"/>
        <end position="442"/>
    </location>
</feature>
<comment type="caution">
    <text evidence="11">The sequence shown here is derived from an EMBL/GenBank/DDBJ whole genome shotgun (WGS) entry which is preliminary data.</text>
</comment>
<dbReference type="GO" id="GO:0003755">
    <property type="term" value="F:peptidyl-prolyl cis-trans isomerase activity"/>
    <property type="evidence" value="ECO:0007669"/>
    <property type="project" value="UniProtKB-KW"/>
</dbReference>
<protein>
    <recommendedName>
        <fullName evidence="2 7">peptidylprolyl isomerase</fullName>
        <ecNumber evidence="2 7">5.2.1.8</ecNumber>
    </recommendedName>
</protein>
<keyword evidence="3" id="KW-0677">Repeat</keyword>
<dbReference type="SUPFAM" id="SSF54534">
    <property type="entry name" value="FKBP-like"/>
    <property type="match status" value="2"/>
</dbReference>
<feature type="domain" description="PPIase FKBP-type" evidence="10">
    <location>
        <begin position="159"/>
        <end position="242"/>
    </location>
</feature>
<dbReference type="PROSITE" id="PS50059">
    <property type="entry name" value="FKBP_PPIASE"/>
    <property type="match status" value="2"/>
</dbReference>
<evidence type="ECO:0000259" key="10">
    <source>
        <dbReference type="PROSITE" id="PS50059"/>
    </source>
</evidence>
<evidence type="ECO:0000256" key="3">
    <source>
        <dbReference type="ARBA" id="ARBA00022737"/>
    </source>
</evidence>
<feature type="domain" description="PPIase FKBP-type" evidence="10">
    <location>
        <begin position="42"/>
        <end position="130"/>
    </location>
</feature>
<dbReference type="SMART" id="SM00028">
    <property type="entry name" value="TPR"/>
    <property type="match status" value="2"/>
</dbReference>
<evidence type="ECO:0000256" key="5">
    <source>
        <dbReference type="ARBA" id="ARBA00023110"/>
    </source>
</evidence>
<name>A0A815G6N7_9BILA</name>
<dbReference type="Gene3D" id="1.25.40.10">
    <property type="entry name" value="Tetratricopeptide repeat domain"/>
    <property type="match status" value="1"/>
</dbReference>
<dbReference type="Pfam" id="PF00254">
    <property type="entry name" value="FKBP_C"/>
    <property type="match status" value="2"/>
</dbReference>
<dbReference type="InterPro" id="IPR050754">
    <property type="entry name" value="FKBP4/5/8-like"/>
</dbReference>
<keyword evidence="5 7" id="KW-0697">Rotamase</keyword>
<evidence type="ECO:0000313" key="11">
    <source>
        <dbReference type="EMBL" id="CAF1335265.1"/>
    </source>
</evidence>
<dbReference type="FunFam" id="1.25.40.10:FF:000008">
    <property type="entry name" value="Peptidylprolyl isomerase"/>
    <property type="match status" value="1"/>
</dbReference>
<accession>A0A815G6N7</accession>
<dbReference type="InterPro" id="IPR001179">
    <property type="entry name" value="PPIase_FKBP_dom"/>
</dbReference>
<dbReference type="Proteomes" id="UP000663864">
    <property type="component" value="Unassembled WGS sequence"/>
</dbReference>
<comment type="catalytic activity">
    <reaction evidence="1 7">
        <text>[protein]-peptidylproline (omega=180) = [protein]-peptidylproline (omega=0)</text>
        <dbReference type="Rhea" id="RHEA:16237"/>
        <dbReference type="Rhea" id="RHEA-COMP:10747"/>
        <dbReference type="Rhea" id="RHEA-COMP:10748"/>
        <dbReference type="ChEBI" id="CHEBI:83833"/>
        <dbReference type="ChEBI" id="CHEBI:83834"/>
        <dbReference type="EC" id="5.2.1.8"/>
    </reaction>
</comment>
<dbReference type="InterPro" id="IPR019734">
    <property type="entry name" value="TPR_rpt"/>
</dbReference>
<evidence type="ECO:0000256" key="2">
    <source>
        <dbReference type="ARBA" id="ARBA00013194"/>
    </source>
</evidence>
<dbReference type="AlphaFoldDB" id="A0A815G6N7"/>
<evidence type="ECO:0000256" key="1">
    <source>
        <dbReference type="ARBA" id="ARBA00000971"/>
    </source>
</evidence>
<dbReference type="SUPFAM" id="SSF48452">
    <property type="entry name" value="TPR-like"/>
    <property type="match status" value="1"/>
</dbReference>
<keyword evidence="4 8" id="KW-0802">TPR repeat</keyword>
<dbReference type="EMBL" id="CAJNOT010002672">
    <property type="protein sequence ID" value="CAF1335265.1"/>
    <property type="molecule type" value="Genomic_DNA"/>
</dbReference>
<evidence type="ECO:0000256" key="9">
    <source>
        <dbReference type="SAM" id="MobiDB-lite"/>
    </source>
</evidence>
<reference evidence="11" key="1">
    <citation type="submission" date="2021-02" db="EMBL/GenBank/DDBJ databases">
        <authorList>
            <person name="Nowell W R."/>
        </authorList>
    </citation>
    <scope>NUCLEOTIDE SEQUENCE</scope>
</reference>
<dbReference type="FunFam" id="3.10.50.40:FF:000013">
    <property type="entry name" value="Peptidylprolyl isomerase"/>
    <property type="match status" value="1"/>
</dbReference>
<dbReference type="PROSITE" id="PS50005">
    <property type="entry name" value="TPR"/>
    <property type="match status" value="1"/>
</dbReference>
<dbReference type="Proteomes" id="UP000663836">
    <property type="component" value="Unassembled WGS sequence"/>
</dbReference>
<dbReference type="EC" id="5.2.1.8" evidence="2 7"/>
<evidence type="ECO:0000313" key="12">
    <source>
        <dbReference type="EMBL" id="CAF3903229.1"/>
    </source>
</evidence>
<evidence type="ECO:0000256" key="8">
    <source>
        <dbReference type="PROSITE-ProRule" id="PRU00339"/>
    </source>
</evidence>
<keyword evidence="6 7" id="KW-0413">Isomerase</keyword>
<feature type="repeat" description="TPR" evidence="8">
    <location>
        <begin position="342"/>
        <end position="375"/>
    </location>
</feature>
<dbReference type="InterPro" id="IPR046357">
    <property type="entry name" value="PPIase_dom_sf"/>
</dbReference>